<dbReference type="Proteomes" id="UP000199643">
    <property type="component" value="Unassembled WGS sequence"/>
</dbReference>
<proteinExistence type="predicted"/>
<dbReference type="SUPFAM" id="SSF117070">
    <property type="entry name" value="LEA14-like"/>
    <property type="match status" value="1"/>
</dbReference>
<evidence type="ECO:0008006" key="3">
    <source>
        <dbReference type="Google" id="ProtNLM"/>
    </source>
</evidence>
<accession>A0A1G7TUC8</accession>
<keyword evidence="2" id="KW-1185">Reference proteome</keyword>
<organism evidence="1 2">
    <name type="scientific">Pedobacter terrae</name>
    <dbReference type="NCBI Taxonomy" id="405671"/>
    <lineage>
        <taxon>Bacteria</taxon>
        <taxon>Pseudomonadati</taxon>
        <taxon>Bacteroidota</taxon>
        <taxon>Sphingobacteriia</taxon>
        <taxon>Sphingobacteriales</taxon>
        <taxon>Sphingobacteriaceae</taxon>
        <taxon>Pedobacter</taxon>
    </lineage>
</organism>
<evidence type="ECO:0000313" key="1">
    <source>
        <dbReference type="EMBL" id="SDG38130.1"/>
    </source>
</evidence>
<protein>
    <recommendedName>
        <fullName evidence="3">Late embryogenesis abundant protein</fullName>
    </recommendedName>
</protein>
<dbReference type="Gene3D" id="2.60.40.1820">
    <property type="match status" value="1"/>
</dbReference>
<evidence type="ECO:0000313" key="2">
    <source>
        <dbReference type="Proteomes" id="UP000199643"/>
    </source>
</evidence>
<gene>
    <name evidence="1" type="ORF">SAMN05421827_1069</name>
</gene>
<name>A0A1G7TUC8_9SPHI</name>
<sequence length="203" mass="22106">MNDMKKKLLLFLFTISIFGCGINRQAQQIKALEDCNYKITGVKQVSIAGTDVKTLMDQQSFSLTSLPGVALGLLRKDIPLRANLNLEITNPSSSLAAINQFEYKILVNNTDLAEGIVNQNVSIAQGQTVTVPVQLVSNIYGLISNGNVFNDIIKAAKKGSSSKDEKLGLLTIKIRPTFMLGSTPVKYPGYITINKDISSKILL</sequence>
<reference evidence="2" key="1">
    <citation type="submission" date="2016-10" db="EMBL/GenBank/DDBJ databases">
        <authorList>
            <person name="Varghese N."/>
            <person name="Submissions S."/>
        </authorList>
    </citation>
    <scope>NUCLEOTIDE SEQUENCE [LARGE SCALE GENOMIC DNA]</scope>
    <source>
        <strain evidence="2">DSM 17933</strain>
    </source>
</reference>
<dbReference type="STRING" id="405671.SAMN05421827_1069"/>
<dbReference type="PROSITE" id="PS51257">
    <property type="entry name" value="PROKAR_LIPOPROTEIN"/>
    <property type="match status" value="1"/>
</dbReference>
<dbReference type="EMBL" id="FNCH01000006">
    <property type="protein sequence ID" value="SDG38130.1"/>
    <property type="molecule type" value="Genomic_DNA"/>
</dbReference>
<dbReference type="AlphaFoldDB" id="A0A1G7TUC8"/>